<comment type="caution">
    <text evidence="15">The sequence shown here is derived from an EMBL/GenBank/DDBJ whole genome shotgun (WGS) entry which is preliminary data.</text>
</comment>
<dbReference type="Gene3D" id="2.40.170.20">
    <property type="entry name" value="TonB-dependent receptor, beta-barrel domain"/>
    <property type="match status" value="1"/>
</dbReference>
<name>A0A2H3NWV4_9BACT</name>
<dbReference type="InterPro" id="IPR000531">
    <property type="entry name" value="Beta-barrel_TonB"/>
</dbReference>
<keyword evidence="6 11" id="KW-0798">TonB box</keyword>
<evidence type="ECO:0000256" key="2">
    <source>
        <dbReference type="ARBA" id="ARBA00022448"/>
    </source>
</evidence>
<dbReference type="Pfam" id="PF13715">
    <property type="entry name" value="CarbopepD_reg_2"/>
    <property type="match status" value="1"/>
</dbReference>
<evidence type="ECO:0000256" key="8">
    <source>
        <dbReference type="ARBA" id="ARBA00023170"/>
    </source>
</evidence>
<keyword evidence="5" id="KW-0732">Signal</keyword>
<keyword evidence="8" id="KW-0675">Receptor</keyword>
<dbReference type="GO" id="GO:0015344">
    <property type="term" value="F:siderophore uptake transmembrane transporter activity"/>
    <property type="evidence" value="ECO:0007669"/>
    <property type="project" value="TreeGrafter"/>
</dbReference>
<feature type="domain" description="TonB-dependent receptor-like beta-barrel" evidence="13">
    <location>
        <begin position="454"/>
        <end position="947"/>
    </location>
</feature>
<dbReference type="Gene3D" id="2.60.40.1120">
    <property type="entry name" value="Carboxypeptidase-like, regulatory domain"/>
    <property type="match status" value="1"/>
</dbReference>
<evidence type="ECO:0000259" key="13">
    <source>
        <dbReference type="Pfam" id="PF00593"/>
    </source>
</evidence>
<dbReference type="PANTHER" id="PTHR30069:SF29">
    <property type="entry name" value="HEMOGLOBIN AND HEMOGLOBIN-HAPTOGLOBIN-BINDING PROTEIN 1-RELATED"/>
    <property type="match status" value="1"/>
</dbReference>
<evidence type="ECO:0000256" key="3">
    <source>
        <dbReference type="ARBA" id="ARBA00022452"/>
    </source>
</evidence>
<dbReference type="SUPFAM" id="SSF49452">
    <property type="entry name" value="Starch-binding domain-like"/>
    <property type="match status" value="1"/>
</dbReference>
<dbReference type="PANTHER" id="PTHR30069">
    <property type="entry name" value="TONB-DEPENDENT OUTER MEMBRANE RECEPTOR"/>
    <property type="match status" value="1"/>
</dbReference>
<evidence type="ECO:0000256" key="5">
    <source>
        <dbReference type="ARBA" id="ARBA00022729"/>
    </source>
</evidence>
<protein>
    <recommendedName>
        <fullName evidence="17">SusC/RagA family TonB-linked outer membrane protein</fullName>
    </recommendedName>
</protein>
<dbReference type="InterPro" id="IPR037066">
    <property type="entry name" value="Plug_dom_sf"/>
</dbReference>
<dbReference type="SUPFAM" id="SSF56935">
    <property type="entry name" value="Porins"/>
    <property type="match status" value="1"/>
</dbReference>
<dbReference type="GO" id="GO:0030246">
    <property type="term" value="F:carbohydrate binding"/>
    <property type="evidence" value="ECO:0007669"/>
    <property type="project" value="InterPro"/>
</dbReference>
<keyword evidence="3 10" id="KW-1134">Transmembrane beta strand</keyword>
<dbReference type="Proteomes" id="UP000221024">
    <property type="component" value="Unassembled WGS sequence"/>
</dbReference>
<organism evidence="15 16">
    <name type="scientific">Longimonas halophila</name>
    <dbReference type="NCBI Taxonomy" id="1469170"/>
    <lineage>
        <taxon>Bacteria</taxon>
        <taxon>Pseudomonadati</taxon>
        <taxon>Rhodothermota</taxon>
        <taxon>Rhodothermia</taxon>
        <taxon>Rhodothermales</taxon>
        <taxon>Salisaetaceae</taxon>
        <taxon>Longimonas</taxon>
    </lineage>
</organism>
<evidence type="ECO:0000256" key="6">
    <source>
        <dbReference type="ARBA" id="ARBA00023077"/>
    </source>
</evidence>
<dbReference type="InterPro" id="IPR012910">
    <property type="entry name" value="Plug_dom"/>
</dbReference>
<evidence type="ECO:0000256" key="11">
    <source>
        <dbReference type="RuleBase" id="RU003357"/>
    </source>
</evidence>
<accession>A0A2H3NWV4</accession>
<keyword evidence="9 10" id="KW-0998">Cell outer membrane</keyword>
<dbReference type="EMBL" id="PDEP01000001">
    <property type="protein sequence ID" value="PEN09414.1"/>
    <property type="molecule type" value="Genomic_DNA"/>
</dbReference>
<dbReference type="InterPro" id="IPR023996">
    <property type="entry name" value="TonB-dep_OMP_SusC/RagA"/>
</dbReference>
<dbReference type="GO" id="GO:0009279">
    <property type="term" value="C:cell outer membrane"/>
    <property type="evidence" value="ECO:0007669"/>
    <property type="project" value="UniProtKB-SubCell"/>
</dbReference>
<dbReference type="GO" id="GO:0044718">
    <property type="term" value="P:siderophore transmembrane transport"/>
    <property type="evidence" value="ECO:0007669"/>
    <property type="project" value="TreeGrafter"/>
</dbReference>
<evidence type="ECO:0000313" key="16">
    <source>
        <dbReference type="Proteomes" id="UP000221024"/>
    </source>
</evidence>
<evidence type="ECO:0008006" key="17">
    <source>
        <dbReference type="Google" id="ProtNLM"/>
    </source>
</evidence>
<dbReference type="Pfam" id="PF00593">
    <property type="entry name" value="TonB_dep_Rec_b-barrel"/>
    <property type="match status" value="1"/>
</dbReference>
<dbReference type="AlphaFoldDB" id="A0A2H3NWV4"/>
<sequence>MQRLRVIDLLHRFRGVFAYSRIAFYDLDPRAMNSYWYLIGLLALLCSVVGTEAQAQSGTGTLVGEVVSSSGDVLPGVNVLIPAENQGAATDAEGRYRIEGLSPGSYEVQAQFVGFRTETTTVTIEAGQETVQDFTMREDLVQMDEVVVTGLGQSVERRKLSADVGVISANDIEEAPVSSIDQLLQGRVPGSSIRAQSAQPGQGALINFRGITSVFGSQTPVIYIDGVRVDNNSGTSLSFGGESTSALSDLLTNDIERIEITKGGAASTLYGSDAANGVIQIFTRRGQEGEPRVTFRTEQGADFPVTKFFRDTGFSFASAVEDPDSPDFGRDSFIADEILDTGYTQNYYVGVSGGSESVTYNVSGRAQNGTGVQPNNENTLYALRGNVQTEVASDLNVSFSGAYTRSNFSRVNNGTAIADPLTAFEVGDAKFFSGQGTLDEALELFLLPTIKEGVDRFTLSASGTYAPSDLFSSKLTAGIDSRVNEQRRRNPSAADPLTGNEDGLLTRFDRNYKSVTLEYVGTVSYPREGRIISDFTFGVQGFREDISTILGEGETLIPGSENFGEAGSVIAQETQSEIFNGGVFVREQIGIDDRVFINAGLRLDGNSSFGANIGLQAYPSLGVAYTISDEPFWGDMFGSVITELKLRTAYGETGKFPEPFARDFSFQSTAFRGNAAPRFFNPGNEDLSPERTATLEGGFEGAFFDDRFALNLTVYASRTSAALFDVPEPPTSGLGTQLRNIGEIQNRGIEIDTDATILARDNVRWALGASYGYVKNEITDMGGVPDFNLSTTVSAQQRISEGEPVGAWRAATPFDSNGDGLPDASERRFTGSTPYPNHTGAFTSRLTINENISIFALADWATGAEVFDWGSHWAQFNGLVRAERTTQYDEDGNELGLFSTEEDGVSLLQNGDYLKIREVSVSYRLPDAFLEPLRLSSASVSLAGRNLFTFSRQDLVDPELAGITSGGGLQLGGAQSITLSPPRQVRLSLEVTL</sequence>
<evidence type="ECO:0000256" key="12">
    <source>
        <dbReference type="SAM" id="MobiDB-lite"/>
    </source>
</evidence>
<gene>
    <name evidence="15" type="ORF">CRI93_01425</name>
</gene>
<evidence type="ECO:0000256" key="10">
    <source>
        <dbReference type="PROSITE-ProRule" id="PRU01360"/>
    </source>
</evidence>
<evidence type="ECO:0000259" key="14">
    <source>
        <dbReference type="Pfam" id="PF07715"/>
    </source>
</evidence>
<keyword evidence="16" id="KW-1185">Reference proteome</keyword>
<dbReference type="InterPro" id="IPR036942">
    <property type="entry name" value="Beta-barrel_TonB_sf"/>
</dbReference>
<reference evidence="15 16" key="1">
    <citation type="submission" date="2017-10" db="EMBL/GenBank/DDBJ databases">
        <title>Draft genome of Longimonas halophila.</title>
        <authorList>
            <person name="Goh K.M."/>
            <person name="Shamsir M.S."/>
            <person name="Lim S.W."/>
        </authorList>
    </citation>
    <scope>NUCLEOTIDE SEQUENCE [LARGE SCALE GENOMIC DNA]</scope>
    <source>
        <strain evidence="15 16">KCTC 42399</strain>
    </source>
</reference>
<keyword evidence="4 10" id="KW-0812">Transmembrane</keyword>
<evidence type="ECO:0000256" key="9">
    <source>
        <dbReference type="ARBA" id="ARBA00023237"/>
    </source>
</evidence>
<evidence type="ECO:0000313" key="15">
    <source>
        <dbReference type="EMBL" id="PEN09414.1"/>
    </source>
</evidence>
<feature type="domain" description="TonB-dependent receptor plug" evidence="14">
    <location>
        <begin position="158"/>
        <end position="278"/>
    </location>
</feature>
<evidence type="ECO:0000256" key="1">
    <source>
        <dbReference type="ARBA" id="ARBA00004571"/>
    </source>
</evidence>
<dbReference type="OrthoDB" id="9768177at2"/>
<feature type="region of interest" description="Disordered" evidence="12">
    <location>
        <begin position="481"/>
        <end position="502"/>
    </location>
</feature>
<comment type="subcellular location">
    <subcellularLocation>
        <location evidence="1 10">Cell outer membrane</location>
        <topology evidence="1 10">Multi-pass membrane protein</topology>
    </subcellularLocation>
</comment>
<dbReference type="NCBIfam" id="TIGR04056">
    <property type="entry name" value="OMP_RagA_SusC"/>
    <property type="match status" value="1"/>
</dbReference>
<keyword evidence="7 10" id="KW-0472">Membrane</keyword>
<dbReference type="Gene3D" id="2.170.130.10">
    <property type="entry name" value="TonB-dependent receptor, plug domain"/>
    <property type="match status" value="1"/>
</dbReference>
<evidence type="ECO:0000256" key="4">
    <source>
        <dbReference type="ARBA" id="ARBA00022692"/>
    </source>
</evidence>
<proteinExistence type="inferred from homology"/>
<comment type="similarity">
    <text evidence="10 11">Belongs to the TonB-dependent receptor family.</text>
</comment>
<keyword evidence="2 10" id="KW-0813">Transport</keyword>
<evidence type="ECO:0000256" key="7">
    <source>
        <dbReference type="ARBA" id="ARBA00023136"/>
    </source>
</evidence>
<dbReference type="InterPro" id="IPR013784">
    <property type="entry name" value="Carb-bd-like_fold"/>
</dbReference>
<dbReference type="PROSITE" id="PS52016">
    <property type="entry name" value="TONB_DEPENDENT_REC_3"/>
    <property type="match status" value="1"/>
</dbReference>
<dbReference type="Pfam" id="PF07715">
    <property type="entry name" value="Plug"/>
    <property type="match status" value="1"/>
</dbReference>
<dbReference type="InterPro" id="IPR039426">
    <property type="entry name" value="TonB-dep_rcpt-like"/>
</dbReference>